<accession>A0A8J4A3I4</accession>
<keyword evidence="1" id="KW-0472">Membrane</keyword>
<name>A0A8J4A3I4_9ACTN</name>
<keyword evidence="1" id="KW-1133">Transmembrane helix</keyword>
<feature type="transmembrane region" description="Helical" evidence="1">
    <location>
        <begin position="37"/>
        <end position="56"/>
    </location>
</feature>
<organism evidence="3 4">
    <name type="scientific">Virgisporangium ochraceum</name>
    <dbReference type="NCBI Taxonomy" id="65505"/>
    <lineage>
        <taxon>Bacteria</taxon>
        <taxon>Bacillati</taxon>
        <taxon>Actinomycetota</taxon>
        <taxon>Actinomycetes</taxon>
        <taxon>Micromonosporales</taxon>
        <taxon>Micromonosporaceae</taxon>
        <taxon>Virgisporangium</taxon>
    </lineage>
</organism>
<keyword evidence="4" id="KW-1185">Reference proteome</keyword>
<dbReference type="SMART" id="SM00858">
    <property type="entry name" value="SAF"/>
    <property type="match status" value="1"/>
</dbReference>
<evidence type="ECO:0000313" key="3">
    <source>
        <dbReference type="EMBL" id="GIJ74148.1"/>
    </source>
</evidence>
<proteinExistence type="predicted"/>
<evidence type="ECO:0000256" key="1">
    <source>
        <dbReference type="SAM" id="Phobius"/>
    </source>
</evidence>
<feature type="domain" description="SAF" evidence="2">
    <location>
        <begin position="65"/>
        <end position="128"/>
    </location>
</feature>
<dbReference type="InterPro" id="IPR013974">
    <property type="entry name" value="SAF"/>
</dbReference>
<evidence type="ECO:0000313" key="4">
    <source>
        <dbReference type="Proteomes" id="UP000635606"/>
    </source>
</evidence>
<reference evidence="3" key="1">
    <citation type="submission" date="2021-01" db="EMBL/GenBank/DDBJ databases">
        <title>Whole genome shotgun sequence of Virgisporangium ochraceum NBRC 16418.</title>
        <authorList>
            <person name="Komaki H."/>
            <person name="Tamura T."/>
        </authorList>
    </citation>
    <scope>NUCLEOTIDE SEQUENCE</scope>
    <source>
        <strain evidence="3">NBRC 16418</strain>
    </source>
</reference>
<comment type="caution">
    <text evidence="3">The sequence shown here is derived from an EMBL/GenBank/DDBJ whole genome shotgun (WGS) entry which is preliminary data.</text>
</comment>
<sequence length="231" mass="22935">MALGSVRPSTGVEQRPVVNQARVGRGPWLAVRRRRRLPFVALGGLLVIVSVLGYAYGAVRLGDRVQVLAVARALAAGQVITVSDLRTVSAASDPAVPLILASRAASVVGRSAVVPLLPGTLLTPSLVGEAAFPPAGKVAASVVVKPGQFPRGLVAGARVAVFVSAGAPGAGPAATAATQVRLEAAVLDVDPAGDGQGGTVVTLLVDEADSERLAAAPSGGVVLMQLTPGGG</sequence>
<dbReference type="Pfam" id="PF08666">
    <property type="entry name" value="SAF"/>
    <property type="match status" value="1"/>
</dbReference>
<protein>
    <recommendedName>
        <fullName evidence="2">SAF domain-containing protein</fullName>
    </recommendedName>
</protein>
<dbReference type="EMBL" id="BOPH01000130">
    <property type="protein sequence ID" value="GIJ74148.1"/>
    <property type="molecule type" value="Genomic_DNA"/>
</dbReference>
<dbReference type="Proteomes" id="UP000635606">
    <property type="component" value="Unassembled WGS sequence"/>
</dbReference>
<evidence type="ECO:0000259" key="2">
    <source>
        <dbReference type="SMART" id="SM00858"/>
    </source>
</evidence>
<dbReference type="AlphaFoldDB" id="A0A8J4A3I4"/>
<gene>
    <name evidence="3" type="ORF">Voc01_090650</name>
</gene>
<keyword evidence="1" id="KW-0812">Transmembrane</keyword>